<protein>
    <submittedName>
        <fullName evidence="3">SDR family oxidoreductase</fullName>
    </submittedName>
</protein>
<dbReference type="InterPro" id="IPR002347">
    <property type="entry name" value="SDR_fam"/>
</dbReference>
<comment type="similarity">
    <text evidence="1">Belongs to the short-chain dehydrogenases/reductases (SDR) family.</text>
</comment>
<accession>A0A975K9D2</accession>
<organism evidence="3 4">
    <name type="scientific">Sphingobium phenoxybenzoativorans</name>
    <dbReference type="NCBI Taxonomy" id="1592790"/>
    <lineage>
        <taxon>Bacteria</taxon>
        <taxon>Pseudomonadati</taxon>
        <taxon>Pseudomonadota</taxon>
        <taxon>Alphaproteobacteria</taxon>
        <taxon>Sphingomonadales</taxon>
        <taxon>Sphingomonadaceae</taxon>
        <taxon>Sphingobium</taxon>
    </lineage>
</organism>
<dbReference type="EMBL" id="CP073910">
    <property type="protein sequence ID" value="QUT06769.1"/>
    <property type="molecule type" value="Genomic_DNA"/>
</dbReference>
<evidence type="ECO:0000313" key="3">
    <source>
        <dbReference type="EMBL" id="QUT06769.1"/>
    </source>
</evidence>
<dbReference type="GO" id="GO:0030497">
    <property type="term" value="P:fatty acid elongation"/>
    <property type="evidence" value="ECO:0007669"/>
    <property type="project" value="TreeGrafter"/>
</dbReference>
<evidence type="ECO:0000313" key="4">
    <source>
        <dbReference type="Proteomes" id="UP000681425"/>
    </source>
</evidence>
<dbReference type="KEGG" id="spph:KFK14_04815"/>
<dbReference type="PRINTS" id="PR00080">
    <property type="entry name" value="SDRFAMILY"/>
</dbReference>
<keyword evidence="4" id="KW-1185">Reference proteome</keyword>
<comment type="catalytic activity">
    <reaction evidence="2">
        <text>2,5-dichlorocyclohexa-2,5-dien-1,4-diol + NAD(+) = 2,5-dichlorohydroquinone + NADH + H(+)</text>
        <dbReference type="Rhea" id="RHEA:15741"/>
        <dbReference type="ChEBI" id="CHEBI:15378"/>
        <dbReference type="ChEBI" id="CHEBI:27545"/>
        <dbReference type="ChEBI" id="CHEBI:28975"/>
        <dbReference type="ChEBI" id="CHEBI:57540"/>
        <dbReference type="ChEBI" id="CHEBI:57945"/>
    </reaction>
</comment>
<dbReference type="CDD" id="cd05233">
    <property type="entry name" value="SDR_c"/>
    <property type="match status" value="1"/>
</dbReference>
<dbReference type="GO" id="GO:0016616">
    <property type="term" value="F:oxidoreductase activity, acting on the CH-OH group of donors, NAD or NADP as acceptor"/>
    <property type="evidence" value="ECO:0007669"/>
    <property type="project" value="TreeGrafter"/>
</dbReference>
<name>A0A975K9D2_9SPHN</name>
<dbReference type="Pfam" id="PF13561">
    <property type="entry name" value="adh_short_C2"/>
    <property type="match status" value="1"/>
</dbReference>
<reference evidence="3" key="1">
    <citation type="submission" date="2021-04" db="EMBL/GenBank/DDBJ databases">
        <title>Isolation of p-tert-butylphenol degrading bacteria Sphingobium phenoxybenzoativorans Tas13 from active sludge.</title>
        <authorList>
            <person name="Li Y."/>
        </authorList>
    </citation>
    <scope>NUCLEOTIDE SEQUENCE</scope>
    <source>
        <strain evidence="3">Tas13</strain>
    </source>
</reference>
<dbReference type="SUPFAM" id="SSF51735">
    <property type="entry name" value="NAD(P)-binding Rossmann-fold domains"/>
    <property type="match status" value="1"/>
</dbReference>
<proteinExistence type="inferred from homology"/>
<evidence type="ECO:0000256" key="1">
    <source>
        <dbReference type="ARBA" id="ARBA00006484"/>
    </source>
</evidence>
<sequence length="256" mass="26596">MQYVEVMEHKDKIAIVTGGARGFGFGFAQALCAAGATVVILDRDGDEARRAASSLSVDGASCSAVSCDVSDEQAVDSAVAHIVETLGGVDILINNAGLLANRYSADFSIISRADVRAVLEVNVMGVINCSVAVRSAMARRGGGVILNLASIAGYTIPGPYGLSKLAVRGLTVSFAREFAPDNIRVNAVAPGLMATESVMADLPSDMVGHFINDLQLLKRQGLPGDIVDAAMFLCSDKASFITGETLRVSGGFPLEV</sequence>
<dbReference type="InterPro" id="IPR036291">
    <property type="entry name" value="NAD(P)-bd_dom_sf"/>
</dbReference>
<dbReference type="PANTHER" id="PTHR42760">
    <property type="entry name" value="SHORT-CHAIN DEHYDROGENASES/REDUCTASES FAMILY MEMBER"/>
    <property type="match status" value="1"/>
</dbReference>
<dbReference type="PANTHER" id="PTHR42760:SF40">
    <property type="entry name" value="3-OXOACYL-[ACYL-CARRIER-PROTEIN] REDUCTASE, CHLOROPLASTIC"/>
    <property type="match status" value="1"/>
</dbReference>
<dbReference type="FunFam" id="3.40.50.720:FF:000084">
    <property type="entry name" value="Short-chain dehydrogenase reductase"/>
    <property type="match status" value="1"/>
</dbReference>
<evidence type="ECO:0000256" key="2">
    <source>
        <dbReference type="ARBA" id="ARBA00051383"/>
    </source>
</evidence>
<dbReference type="PRINTS" id="PR00081">
    <property type="entry name" value="GDHRDH"/>
</dbReference>
<dbReference type="AlphaFoldDB" id="A0A975K9D2"/>
<dbReference type="RefSeq" id="WP_212610069.1">
    <property type="nucleotide sequence ID" value="NZ_CP073910.1"/>
</dbReference>
<dbReference type="Gene3D" id="3.40.50.720">
    <property type="entry name" value="NAD(P)-binding Rossmann-like Domain"/>
    <property type="match status" value="1"/>
</dbReference>
<dbReference type="Proteomes" id="UP000681425">
    <property type="component" value="Chromosome"/>
</dbReference>
<gene>
    <name evidence="3" type="ORF">KFK14_04815</name>
</gene>